<dbReference type="EC" id="2.5.1.3" evidence="9"/>
<comment type="function">
    <text evidence="9">Condenses 4-methyl-5-(beta-hydroxyethyl)thiazole monophosphate (THZ-P) and 2-methyl-4-amino-5-hydroxymethyl pyrimidine pyrophosphate (HMP-PP) to form thiamine monophosphate (TMP).</text>
</comment>
<dbReference type="CDD" id="cd00564">
    <property type="entry name" value="TMP_TenI"/>
    <property type="match status" value="1"/>
</dbReference>
<dbReference type="EMBL" id="CP042434">
    <property type="protein sequence ID" value="QEC70608.1"/>
    <property type="molecule type" value="Genomic_DNA"/>
</dbReference>
<dbReference type="HAMAP" id="MF_00097">
    <property type="entry name" value="TMP_synthase"/>
    <property type="match status" value="1"/>
</dbReference>
<feature type="binding site" evidence="9">
    <location>
        <position position="196"/>
    </location>
    <ligand>
        <name>2-[(2R,5Z)-2-carboxy-4-methylthiazol-5(2H)-ylidene]ethyl phosphate</name>
        <dbReference type="ChEBI" id="CHEBI:62899"/>
    </ligand>
</feature>
<feature type="binding site" evidence="9">
    <location>
        <begin position="53"/>
        <end position="57"/>
    </location>
    <ligand>
        <name>4-amino-2-methyl-5-(diphosphooxymethyl)pyrimidine</name>
        <dbReference type="ChEBI" id="CHEBI:57841"/>
    </ligand>
</feature>
<evidence type="ECO:0000256" key="4">
    <source>
        <dbReference type="ARBA" id="ARBA00022842"/>
    </source>
</evidence>
<keyword evidence="3 9" id="KW-0479">Metal-binding</keyword>
<evidence type="ECO:0000256" key="8">
    <source>
        <dbReference type="ARBA" id="ARBA00047883"/>
    </source>
</evidence>
<dbReference type="GO" id="GO:0009229">
    <property type="term" value="P:thiamine diphosphate biosynthetic process"/>
    <property type="evidence" value="ECO:0007669"/>
    <property type="project" value="UniProtKB-UniRule"/>
</dbReference>
<evidence type="ECO:0000313" key="12">
    <source>
        <dbReference type="Proteomes" id="UP000321291"/>
    </source>
</evidence>
<comment type="similarity">
    <text evidence="9">Belongs to the thiamine-phosphate synthase family.</text>
</comment>
<feature type="domain" description="Thiamine phosphate synthase/TenI" evidence="10">
    <location>
        <begin position="34"/>
        <end position="216"/>
    </location>
</feature>
<accession>A0A5B8VJZ9</accession>
<evidence type="ECO:0000256" key="5">
    <source>
        <dbReference type="ARBA" id="ARBA00022977"/>
    </source>
</evidence>
<evidence type="ECO:0000256" key="2">
    <source>
        <dbReference type="ARBA" id="ARBA00022679"/>
    </source>
</evidence>
<comment type="pathway">
    <text evidence="1 9">Cofactor biosynthesis; thiamine diphosphate biosynthesis; thiamine phosphate from 4-amino-2-methyl-5-diphosphomethylpyrimidine and 4-methyl-5-(2-phosphoethyl)-thiazole: step 1/1.</text>
</comment>
<name>A0A5B8VJZ9_9BACT</name>
<dbReference type="PANTHER" id="PTHR20857:SF15">
    <property type="entry name" value="THIAMINE-PHOSPHATE SYNTHASE"/>
    <property type="match status" value="1"/>
</dbReference>
<protein>
    <recommendedName>
        <fullName evidence="9">Thiamine-phosphate synthase</fullName>
        <shortName evidence="9">TP synthase</shortName>
        <shortName evidence="9">TPS</shortName>
        <ecNumber evidence="9">2.5.1.3</ecNumber>
    </recommendedName>
    <alternativeName>
        <fullName evidence="9">Thiamine-phosphate pyrophosphorylase</fullName>
        <shortName evidence="9">TMP pyrophosphorylase</shortName>
        <shortName evidence="9">TMP-PPase</shortName>
    </alternativeName>
</protein>
<dbReference type="KEGG" id="agi:FSB73_01740"/>
<keyword evidence="2 9" id="KW-0808">Transferase</keyword>
<comment type="catalytic activity">
    <reaction evidence="6 9">
        <text>4-methyl-5-(2-phosphooxyethyl)-thiazole + 4-amino-2-methyl-5-(diphosphooxymethyl)pyrimidine + H(+) = thiamine phosphate + diphosphate</text>
        <dbReference type="Rhea" id="RHEA:22328"/>
        <dbReference type="ChEBI" id="CHEBI:15378"/>
        <dbReference type="ChEBI" id="CHEBI:33019"/>
        <dbReference type="ChEBI" id="CHEBI:37575"/>
        <dbReference type="ChEBI" id="CHEBI:57841"/>
        <dbReference type="ChEBI" id="CHEBI:58296"/>
        <dbReference type="EC" id="2.5.1.3"/>
    </reaction>
</comment>
<keyword evidence="4 9" id="KW-0460">Magnesium</keyword>
<dbReference type="GO" id="GO:0004789">
    <property type="term" value="F:thiamine-phosphate diphosphorylase activity"/>
    <property type="evidence" value="ECO:0007669"/>
    <property type="project" value="UniProtKB-UniRule"/>
</dbReference>
<keyword evidence="5 9" id="KW-0784">Thiamine biosynthesis</keyword>
<dbReference type="InterPro" id="IPR036206">
    <property type="entry name" value="ThiamineP_synth_sf"/>
</dbReference>
<comment type="catalytic activity">
    <reaction evidence="7 9">
        <text>2-(2-carboxy-4-methylthiazol-5-yl)ethyl phosphate + 4-amino-2-methyl-5-(diphosphooxymethyl)pyrimidine + 2 H(+) = thiamine phosphate + CO2 + diphosphate</text>
        <dbReference type="Rhea" id="RHEA:47848"/>
        <dbReference type="ChEBI" id="CHEBI:15378"/>
        <dbReference type="ChEBI" id="CHEBI:16526"/>
        <dbReference type="ChEBI" id="CHEBI:33019"/>
        <dbReference type="ChEBI" id="CHEBI:37575"/>
        <dbReference type="ChEBI" id="CHEBI:57841"/>
        <dbReference type="ChEBI" id="CHEBI:62890"/>
        <dbReference type="EC" id="2.5.1.3"/>
    </reaction>
</comment>
<evidence type="ECO:0000313" key="11">
    <source>
        <dbReference type="EMBL" id="QEC70608.1"/>
    </source>
</evidence>
<dbReference type="InterPro" id="IPR022998">
    <property type="entry name" value="ThiamineP_synth_TenI"/>
</dbReference>
<reference evidence="11 12" key="1">
    <citation type="journal article" date="2017" name="Int. J. Syst. Evol. Microbiol.">
        <title>Arachidicoccus ginsenosidivorans sp. nov., with ginsenoside-converting activity isolated from ginseng cultivating soil.</title>
        <authorList>
            <person name="Siddiqi M.Z."/>
            <person name="Aslam Z."/>
            <person name="Im W.T."/>
        </authorList>
    </citation>
    <scope>NUCLEOTIDE SEQUENCE [LARGE SCALE GENOMIC DNA]</scope>
    <source>
        <strain evidence="11 12">Gsoil 809</strain>
    </source>
</reference>
<gene>
    <name evidence="9" type="primary">thiE</name>
    <name evidence="11" type="ORF">FSB73_01740</name>
</gene>
<feature type="binding site" evidence="9">
    <location>
        <position position="86"/>
    </location>
    <ligand>
        <name>Mg(2+)</name>
        <dbReference type="ChEBI" id="CHEBI:18420"/>
    </ligand>
</feature>
<comment type="cofactor">
    <cofactor evidence="9">
        <name>Mg(2+)</name>
        <dbReference type="ChEBI" id="CHEBI:18420"/>
    </cofactor>
    <text evidence="9">Binds 1 Mg(2+) ion per subunit.</text>
</comment>
<dbReference type="GO" id="GO:0005737">
    <property type="term" value="C:cytoplasm"/>
    <property type="evidence" value="ECO:0007669"/>
    <property type="project" value="TreeGrafter"/>
</dbReference>
<comment type="catalytic activity">
    <reaction evidence="8 9">
        <text>2-[(2R,5Z)-2-carboxy-4-methylthiazol-5(2H)-ylidene]ethyl phosphate + 4-amino-2-methyl-5-(diphosphooxymethyl)pyrimidine + 2 H(+) = thiamine phosphate + CO2 + diphosphate</text>
        <dbReference type="Rhea" id="RHEA:47844"/>
        <dbReference type="ChEBI" id="CHEBI:15378"/>
        <dbReference type="ChEBI" id="CHEBI:16526"/>
        <dbReference type="ChEBI" id="CHEBI:33019"/>
        <dbReference type="ChEBI" id="CHEBI:37575"/>
        <dbReference type="ChEBI" id="CHEBI:57841"/>
        <dbReference type="ChEBI" id="CHEBI:62899"/>
        <dbReference type="EC" id="2.5.1.3"/>
    </reaction>
</comment>
<feature type="binding site" evidence="9">
    <location>
        <begin position="150"/>
        <end position="152"/>
    </location>
    <ligand>
        <name>2-[(2R,5Z)-2-carboxy-4-methylthiazol-5(2H)-ylidene]ethyl phosphate</name>
        <dbReference type="ChEBI" id="CHEBI:62899"/>
    </ligand>
</feature>
<evidence type="ECO:0000256" key="9">
    <source>
        <dbReference type="HAMAP-Rule" id="MF_00097"/>
    </source>
</evidence>
<dbReference type="InterPro" id="IPR034291">
    <property type="entry name" value="TMP_synthase"/>
</dbReference>
<dbReference type="AlphaFoldDB" id="A0A5B8VJZ9"/>
<comment type="caution">
    <text evidence="9">Lacks conserved residue(s) required for the propagation of feature annotation.</text>
</comment>
<dbReference type="RefSeq" id="WP_146779871.1">
    <property type="nucleotide sequence ID" value="NZ_CP042434.1"/>
</dbReference>
<evidence type="ECO:0000256" key="7">
    <source>
        <dbReference type="ARBA" id="ARBA00047851"/>
    </source>
</evidence>
<dbReference type="OrthoDB" id="9812206at2"/>
<dbReference type="GO" id="GO:0000287">
    <property type="term" value="F:magnesium ion binding"/>
    <property type="evidence" value="ECO:0007669"/>
    <property type="project" value="UniProtKB-UniRule"/>
</dbReference>
<feature type="binding site" evidence="9">
    <location>
        <position position="85"/>
    </location>
    <ligand>
        <name>4-amino-2-methyl-5-(diphosphooxymethyl)pyrimidine</name>
        <dbReference type="ChEBI" id="CHEBI:57841"/>
    </ligand>
</feature>
<feature type="binding site" evidence="9">
    <location>
        <position position="124"/>
    </location>
    <ligand>
        <name>4-amino-2-methyl-5-(diphosphooxymethyl)pyrimidine</name>
        <dbReference type="ChEBI" id="CHEBI:57841"/>
    </ligand>
</feature>
<evidence type="ECO:0000256" key="3">
    <source>
        <dbReference type="ARBA" id="ARBA00022723"/>
    </source>
</evidence>
<dbReference type="InterPro" id="IPR013785">
    <property type="entry name" value="Aldolase_TIM"/>
</dbReference>
<dbReference type="GO" id="GO:0009228">
    <property type="term" value="P:thiamine biosynthetic process"/>
    <property type="evidence" value="ECO:0007669"/>
    <property type="project" value="UniProtKB-KW"/>
</dbReference>
<proteinExistence type="inferred from homology"/>
<evidence type="ECO:0000259" key="10">
    <source>
        <dbReference type="Pfam" id="PF02581"/>
    </source>
</evidence>
<dbReference type="Gene3D" id="3.20.20.70">
    <property type="entry name" value="Aldolase class I"/>
    <property type="match status" value="1"/>
</dbReference>
<evidence type="ECO:0000256" key="1">
    <source>
        <dbReference type="ARBA" id="ARBA00005165"/>
    </source>
</evidence>
<evidence type="ECO:0000256" key="6">
    <source>
        <dbReference type="ARBA" id="ARBA00047334"/>
    </source>
</evidence>
<dbReference type="Pfam" id="PF02581">
    <property type="entry name" value="TMP-TENI"/>
    <property type="match status" value="1"/>
</dbReference>
<dbReference type="UniPathway" id="UPA00060">
    <property type="reaction ID" value="UER00141"/>
</dbReference>
<dbReference type="Proteomes" id="UP000321291">
    <property type="component" value="Chromosome"/>
</dbReference>
<feature type="binding site" evidence="9">
    <location>
        <position position="105"/>
    </location>
    <ligand>
        <name>Mg(2+)</name>
        <dbReference type="ChEBI" id="CHEBI:18420"/>
    </ligand>
</feature>
<organism evidence="11 12">
    <name type="scientific">Arachidicoccus ginsenosidivorans</name>
    <dbReference type="NCBI Taxonomy" id="496057"/>
    <lineage>
        <taxon>Bacteria</taxon>
        <taxon>Pseudomonadati</taxon>
        <taxon>Bacteroidota</taxon>
        <taxon>Chitinophagia</taxon>
        <taxon>Chitinophagales</taxon>
        <taxon>Chitinophagaceae</taxon>
        <taxon>Arachidicoccus</taxon>
    </lineage>
</organism>
<keyword evidence="12" id="KW-1185">Reference proteome</keyword>
<sequence>MAGNVSNPKYNKKQIVRSNGFFPRWQFVSQGNTSAAHLFYIQLALEGGCRWIQLRLKNQTREQILEAGRITRQLCDSYQATFILNDHLHLALEVGSDGVHLGLKDPSIQVARQTLGDAAIIGGTANTATDVRMRVAQGVDYIGLGPYRYTTTKLGLSPVLGLMGYRKILQDIGVNSPVAASNNNCLDFPPIYAIGGILEHDVPAIFKTGVNGVAVSGYLSRQVDLRAGEIASKVKLSCATVTEFYSLWKEKNSFEFQKVLDSIGQFNKTVNA</sequence>
<dbReference type="SUPFAM" id="SSF51391">
    <property type="entry name" value="Thiamin phosphate synthase"/>
    <property type="match status" value="1"/>
</dbReference>
<dbReference type="PANTHER" id="PTHR20857">
    <property type="entry name" value="THIAMINE-PHOSPHATE PYROPHOSPHORYLASE"/>
    <property type="match status" value="1"/>
</dbReference>
<feature type="binding site" evidence="9">
    <location>
        <position position="153"/>
    </location>
    <ligand>
        <name>4-amino-2-methyl-5-(diphosphooxymethyl)pyrimidine</name>
        <dbReference type="ChEBI" id="CHEBI:57841"/>
    </ligand>
</feature>